<dbReference type="Gene3D" id="1.10.3630.10">
    <property type="entry name" value="yeast vps74-n-term truncation variant domain like"/>
    <property type="match status" value="1"/>
</dbReference>
<keyword evidence="3" id="KW-0333">Golgi apparatus</keyword>
<dbReference type="STRING" id="670386.D3BAU9"/>
<dbReference type="Pfam" id="PF05719">
    <property type="entry name" value="GPP34"/>
    <property type="match status" value="1"/>
</dbReference>
<dbReference type="InParanoid" id="D3BAU9"/>
<name>D3BAU9_HETP5</name>
<dbReference type="GO" id="GO:0000139">
    <property type="term" value="C:Golgi membrane"/>
    <property type="evidence" value="ECO:0007669"/>
    <property type="project" value="UniProtKB-SubCell"/>
</dbReference>
<evidence type="ECO:0000313" key="6">
    <source>
        <dbReference type="EMBL" id="EFA81686.1"/>
    </source>
</evidence>
<comment type="caution">
    <text evidence="6">The sequence shown here is derived from an EMBL/GenBank/DDBJ whole genome shotgun (WGS) entry which is preliminary data.</text>
</comment>
<dbReference type="InterPro" id="IPR038261">
    <property type="entry name" value="GPP34-like_sf"/>
</dbReference>
<evidence type="ECO:0000256" key="2">
    <source>
        <dbReference type="ARBA" id="ARBA00007284"/>
    </source>
</evidence>
<dbReference type="EMBL" id="ADBJ01000025">
    <property type="protein sequence ID" value="EFA81686.1"/>
    <property type="molecule type" value="Genomic_DNA"/>
</dbReference>
<gene>
    <name evidence="6" type="ORF">PPL_05680</name>
</gene>
<dbReference type="AlphaFoldDB" id="D3BAU9"/>
<proteinExistence type="inferred from homology"/>
<organism evidence="6 7">
    <name type="scientific">Heterostelium pallidum (strain ATCC 26659 / Pp 5 / PN500)</name>
    <name type="common">Cellular slime mold</name>
    <name type="synonym">Polysphondylium pallidum</name>
    <dbReference type="NCBI Taxonomy" id="670386"/>
    <lineage>
        <taxon>Eukaryota</taxon>
        <taxon>Amoebozoa</taxon>
        <taxon>Evosea</taxon>
        <taxon>Eumycetozoa</taxon>
        <taxon>Dictyostelia</taxon>
        <taxon>Acytosteliales</taxon>
        <taxon>Acytosteliaceae</taxon>
        <taxon>Heterostelium</taxon>
    </lineage>
</organism>
<dbReference type="GeneID" id="31361164"/>
<dbReference type="RefSeq" id="XP_020433803.1">
    <property type="nucleotide sequence ID" value="XM_020576554.1"/>
</dbReference>
<comment type="subcellular location">
    <subcellularLocation>
        <location evidence="1">Golgi apparatus membrane</location>
        <topology evidence="1">Peripheral membrane protein</topology>
        <orientation evidence="1">Cytoplasmic side</orientation>
    </subcellularLocation>
</comment>
<evidence type="ECO:0000313" key="7">
    <source>
        <dbReference type="Proteomes" id="UP000001396"/>
    </source>
</evidence>
<evidence type="ECO:0000256" key="4">
    <source>
        <dbReference type="ARBA" id="ARBA00023121"/>
    </source>
</evidence>
<dbReference type="Proteomes" id="UP000001396">
    <property type="component" value="Unassembled WGS sequence"/>
</dbReference>
<evidence type="ECO:0000256" key="1">
    <source>
        <dbReference type="ARBA" id="ARBA00004255"/>
    </source>
</evidence>
<protein>
    <submittedName>
        <fullName evidence="6">Golgi phosphoprotein 3 family protein</fullName>
    </submittedName>
</protein>
<reference evidence="6 7" key="1">
    <citation type="journal article" date="2011" name="Genome Res.">
        <title>Phylogeny-wide analysis of social amoeba genomes highlights ancient origins for complex intercellular communication.</title>
        <authorList>
            <person name="Heidel A.J."/>
            <person name="Lawal H.M."/>
            <person name="Felder M."/>
            <person name="Schilde C."/>
            <person name="Helps N.R."/>
            <person name="Tunggal B."/>
            <person name="Rivero F."/>
            <person name="John U."/>
            <person name="Schleicher M."/>
            <person name="Eichinger L."/>
            <person name="Platzer M."/>
            <person name="Noegel A.A."/>
            <person name="Schaap P."/>
            <person name="Gloeckner G."/>
        </authorList>
    </citation>
    <scope>NUCLEOTIDE SEQUENCE [LARGE SCALE GENOMIC DNA]</scope>
    <source>
        <strain evidence="7">ATCC 26659 / Pp 5 / PN500</strain>
    </source>
</reference>
<evidence type="ECO:0000256" key="3">
    <source>
        <dbReference type="ARBA" id="ARBA00023034"/>
    </source>
</evidence>
<dbReference type="GO" id="GO:0070273">
    <property type="term" value="F:phosphatidylinositol-4-phosphate binding"/>
    <property type="evidence" value="ECO:0007669"/>
    <property type="project" value="InterPro"/>
</dbReference>
<sequence>MNEALIQINDEYENKCRLPTTGIPLFFGFFGTAIAELMIRGKLGVQKPKKSSFNGKFDVDLVVLDPQPIQDDCFLAYVFEKIEKRPNRSIGVTINDLSRGFLFSSEKKVFKMVSNGLVSKGVVTRVRERGNFFGTRGYRWADNTHKINLESNCKTLAHTDIKIHENFLVSDYVREIILMLTLKRYIPVIVCN</sequence>
<keyword evidence="5" id="KW-0472">Membrane</keyword>
<evidence type="ECO:0000256" key="5">
    <source>
        <dbReference type="ARBA" id="ARBA00023136"/>
    </source>
</evidence>
<dbReference type="InterPro" id="IPR008628">
    <property type="entry name" value="GPP34-like"/>
</dbReference>
<accession>D3BAU9</accession>
<comment type="similarity">
    <text evidence="2">Belongs to the GOLPH3/VPS74 family.</text>
</comment>
<keyword evidence="4" id="KW-0446">Lipid-binding</keyword>
<keyword evidence="7" id="KW-1185">Reference proteome</keyword>